<dbReference type="AlphaFoldDB" id="X1RJJ3"/>
<dbReference type="EMBL" id="BARW01003448">
    <property type="protein sequence ID" value="GAI67111.1"/>
    <property type="molecule type" value="Genomic_DNA"/>
</dbReference>
<gene>
    <name evidence="1" type="ORF">S12H4_08791</name>
</gene>
<comment type="caution">
    <text evidence="1">The sequence shown here is derived from an EMBL/GenBank/DDBJ whole genome shotgun (WGS) entry which is preliminary data.</text>
</comment>
<reference evidence="1" key="1">
    <citation type="journal article" date="2014" name="Front. Microbiol.">
        <title>High frequency of phylogenetically diverse reductive dehalogenase-homologous genes in deep subseafloor sedimentary metagenomes.</title>
        <authorList>
            <person name="Kawai M."/>
            <person name="Futagami T."/>
            <person name="Toyoda A."/>
            <person name="Takaki Y."/>
            <person name="Nishi S."/>
            <person name="Hori S."/>
            <person name="Arai W."/>
            <person name="Tsubouchi T."/>
            <person name="Morono Y."/>
            <person name="Uchiyama I."/>
            <person name="Ito T."/>
            <person name="Fujiyama A."/>
            <person name="Inagaki F."/>
            <person name="Takami H."/>
        </authorList>
    </citation>
    <scope>NUCLEOTIDE SEQUENCE</scope>
    <source>
        <strain evidence="1">Expedition CK06-06</strain>
    </source>
</reference>
<organism evidence="1">
    <name type="scientific">marine sediment metagenome</name>
    <dbReference type="NCBI Taxonomy" id="412755"/>
    <lineage>
        <taxon>unclassified sequences</taxon>
        <taxon>metagenomes</taxon>
        <taxon>ecological metagenomes</taxon>
    </lineage>
</organism>
<feature type="non-terminal residue" evidence="1">
    <location>
        <position position="1"/>
    </location>
</feature>
<proteinExistence type="predicted"/>
<evidence type="ECO:0000313" key="1">
    <source>
        <dbReference type="EMBL" id="GAI67111.1"/>
    </source>
</evidence>
<accession>X1RJJ3</accession>
<name>X1RJJ3_9ZZZZ</name>
<sequence>TIFQYHNTYEVPPLPPASRYAYNRLFTQYGSFIARAAGQGLAATFHTPDAVTWSHRFHLFSRNRENVSVMVSLHEVDVNNKPTGPSLGFVVYNLENGVEDGGDGAVNPVYRHVVTIPYIYAAATNYALVSMTLTNSAQWWINFRRQGWIGDEDEGTLNNVCEHYSQDGGSSWILFPPSHQNYECWGYSF</sequence>
<protein>
    <submittedName>
        <fullName evidence="1">Uncharacterized protein</fullName>
    </submittedName>
</protein>